<evidence type="ECO:0000256" key="1">
    <source>
        <dbReference type="PROSITE-ProRule" id="PRU00152"/>
    </source>
</evidence>
<dbReference type="PANTHER" id="PTHR45901:SF7">
    <property type="entry name" value="OXYGEN-REGULATED PROTEIN 1"/>
    <property type="match status" value="1"/>
</dbReference>
<dbReference type="GO" id="GO:0035556">
    <property type="term" value="P:intracellular signal transduction"/>
    <property type="evidence" value="ECO:0007669"/>
    <property type="project" value="InterPro"/>
</dbReference>
<dbReference type="SMART" id="SM00537">
    <property type="entry name" value="DCX"/>
    <property type="match status" value="2"/>
</dbReference>
<feature type="region of interest" description="Disordered" evidence="2">
    <location>
        <begin position="26"/>
        <end position="67"/>
    </location>
</feature>
<dbReference type="PROSITE" id="PS50309">
    <property type="entry name" value="DC"/>
    <property type="match status" value="2"/>
</dbReference>
<keyword evidence="6" id="KW-1185">Reference proteome</keyword>
<feature type="domain" description="PLAT" evidence="3">
    <location>
        <begin position="614"/>
        <end position="757"/>
    </location>
</feature>
<dbReference type="Pfam" id="PF01477">
    <property type="entry name" value="PLAT"/>
    <property type="match status" value="1"/>
</dbReference>
<evidence type="ECO:0000313" key="7">
    <source>
        <dbReference type="WBParaSite" id="ECPE_0000236501-mRNA-1"/>
    </source>
</evidence>
<dbReference type="Pfam" id="PF03607">
    <property type="entry name" value="DCX"/>
    <property type="match status" value="2"/>
</dbReference>
<dbReference type="Gene3D" id="2.60.60.20">
    <property type="entry name" value="PLAT/LH2 domain"/>
    <property type="match status" value="2"/>
</dbReference>
<feature type="region of interest" description="Disordered" evidence="2">
    <location>
        <begin position="331"/>
        <end position="354"/>
    </location>
</feature>
<dbReference type="WBParaSite" id="ECPE_0000236501-mRNA-1">
    <property type="protein sequence ID" value="ECPE_0000236501-mRNA-1"/>
    <property type="gene ID" value="ECPE_0000236501"/>
</dbReference>
<evidence type="ECO:0000313" key="5">
    <source>
        <dbReference type="EMBL" id="VDP66242.1"/>
    </source>
</evidence>
<feature type="compositionally biased region" description="Polar residues" evidence="2">
    <location>
        <begin position="1138"/>
        <end position="1157"/>
    </location>
</feature>
<dbReference type="SUPFAM" id="SSF49723">
    <property type="entry name" value="Lipase/lipooxygenase domain (PLAT/LH2 domain)"/>
    <property type="match status" value="2"/>
</dbReference>
<dbReference type="InterPro" id="IPR003533">
    <property type="entry name" value="Doublecortin_dom"/>
</dbReference>
<reference evidence="5 6" key="2">
    <citation type="submission" date="2018-11" db="EMBL/GenBank/DDBJ databases">
        <authorList>
            <consortium name="Pathogen Informatics"/>
        </authorList>
    </citation>
    <scope>NUCLEOTIDE SEQUENCE [LARGE SCALE GENOMIC DNA]</scope>
    <source>
        <strain evidence="5 6">Egypt</strain>
    </source>
</reference>
<dbReference type="InterPro" id="IPR001024">
    <property type="entry name" value="PLAT/LH2_dom"/>
</dbReference>
<feature type="domain" description="Doublecortin" evidence="4">
    <location>
        <begin position="253"/>
        <end position="332"/>
    </location>
</feature>
<dbReference type="EMBL" id="UZAN01039569">
    <property type="protein sequence ID" value="VDP66242.1"/>
    <property type="molecule type" value="Genomic_DNA"/>
</dbReference>
<dbReference type="InterPro" id="IPR052970">
    <property type="entry name" value="Inner_ear_hair_cell_LOXHD"/>
</dbReference>
<comment type="caution">
    <text evidence="1">Lacks conserved residue(s) required for the propagation of feature annotation.</text>
</comment>
<feature type="domain" description="Doublecortin" evidence="4">
    <location>
        <begin position="72"/>
        <end position="144"/>
    </location>
</feature>
<organism evidence="7">
    <name type="scientific">Echinostoma caproni</name>
    <dbReference type="NCBI Taxonomy" id="27848"/>
    <lineage>
        <taxon>Eukaryota</taxon>
        <taxon>Metazoa</taxon>
        <taxon>Spiralia</taxon>
        <taxon>Lophotrochozoa</taxon>
        <taxon>Platyhelminthes</taxon>
        <taxon>Trematoda</taxon>
        <taxon>Digenea</taxon>
        <taxon>Plagiorchiida</taxon>
        <taxon>Echinostomata</taxon>
        <taxon>Echinostomatoidea</taxon>
        <taxon>Echinostomatidae</taxon>
        <taxon>Echinostoma</taxon>
    </lineage>
</organism>
<feature type="compositionally biased region" description="Basic and acidic residues" evidence="2">
    <location>
        <begin position="343"/>
        <end position="354"/>
    </location>
</feature>
<dbReference type="SUPFAM" id="SSF89837">
    <property type="entry name" value="Doublecortin (DC)"/>
    <property type="match status" value="2"/>
</dbReference>
<evidence type="ECO:0000313" key="6">
    <source>
        <dbReference type="Proteomes" id="UP000272942"/>
    </source>
</evidence>
<dbReference type="InterPro" id="IPR036572">
    <property type="entry name" value="Doublecortin_dom_sf"/>
</dbReference>
<gene>
    <name evidence="5" type="ORF">ECPE_LOCUS2365</name>
</gene>
<dbReference type="Proteomes" id="UP000272942">
    <property type="component" value="Unassembled WGS sequence"/>
</dbReference>
<reference evidence="7" key="1">
    <citation type="submission" date="2016-06" db="UniProtKB">
        <authorList>
            <consortium name="WormBaseParasite"/>
        </authorList>
    </citation>
    <scope>IDENTIFICATION</scope>
</reference>
<dbReference type="OrthoDB" id="5322100at2759"/>
<accession>A0A183A5Y0</accession>
<dbReference type="Gene3D" id="3.10.20.230">
    <property type="entry name" value="Doublecortin domain"/>
    <property type="match status" value="2"/>
</dbReference>
<feature type="compositionally biased region" description="Polar residues" evidence="2">
    <location>
        <begin position="331"/>
        <end position="342"/>
    </location>
</feature>
<name>A0A183A5Y0_9TREM</name>
<feature type="region of interest" description="Disordered" evidence="2">
    <location>
        <begin position="445"/>
        <end position="469"/>
    </location>
</feature>
<evidence type="ECO:0000259" key="3">
    <source>
        <dbReference type="PROSITE" id="PS50095"/>
    </source>
</evidence>
<evidence type="ECO:0000256" key="2">
    <source>
        <dbReference type="SAM" id="MobiDB-lite"/>
    </source>
</evidence>
<dbReference type="PANTHER" id="PTHR45901">
    <property type="entry name" value="PROTEIN CBG12474"/>
    <property type="match status" value="1"/>
</dbReference>
<evidence type="ECO:0000259" key="4">
    <source>
        <dbReference type="PROSITE" id="PS50309"/>
    </source>
</evidence>
<sequence length="1480" mass="166079">MSDDPRPVTHPERDWYYQPRTYVNFSQDSNTVHNADDSEKGEPPSQANYQLNSISKKNPTTATRVPSRPSVKTAYFYQDGDLNGQTIRLAIHPNRYRSLEALLGELTEKMPNLPSGARAIFTPQGRDKVRSLADLQNNGHYICSERSVNPRGVQMDRLLPPWRWGTQEYNRTTSRKNGSPTRVRLKTETNLNGKDSTFVETSKNNKIPDSMRTQKNKLTLPPIEQTNGIRSDPVSPGYPESLNSHTTLLNESRKICVRLDGSQQLRRTVLLRRRHVRNMSQVLHELSELFGMTVQKVYTIDGKPIVTVEDLINGPEEIVASGSERLVSRPLQNATSSPNINHFSRDATDSKDRTDEIISRSRKLDWSVPRQTITASYAQRNRSLTRTGVTTSTWIVHITSAKVHPDTDEPYLTACTGRVVLSVCSRYQTTQSVLLRSAYVRTLPDPSGEDTREGLNLPNGVHKDELEPTPFRPGCTDRFEILLPNVMEIYKIRLSHDGSGSYPEWLPAEVRMRPVNNDQTNASISSRLPPYANRYLRVGTSMPPGSVSTGSVELRFPCMQWLSRTKSDGSLVREVAAPGTHSRDLRIPGRSNTKATTMDTLPMTLLQGERAPVIRYQLRVTTGTLWNAGTEASMNVMLQGDRGDTGMRTLWNPETKNRDAFARGKVSNFTIEAVALGRLRRLSIWLDSSSADSMDDDASQWYLENILVREMRTNRTAKEQHAEGIIDHPLTRGWSCFPCYQWLGIGTRPGSLQVQLIASAGSGNLSSELIETTSLINQEDIWWQSEKWKFRPGMQLVFYSYVTGAPLQVNSVKGGQIEAQVEASGAKKVVTPAEMQPYPEFEYSENSDYKQPLQVKSVDAYIEKGNCNNLINDRSGKEISEFRIRSQPDHWIVLEAVRPSVERMPTHVYVGPEGHIVSGASGPLSVPGKLLMAYAKGVLRDQAIVWLCTSASQTLALQIRPGSIPSTESDGPCGRRSWTFELRATGPRNPDAYWRVVKLGRRVRLFEALAWPGHYLRVTHGEVNVLGSGASDCQFLITRFRAQGFICLSPASDTSKFLGMEDDGQVRLFSEQHNGSTRFYPELVKAGVQLSPDFFREKPPEPGNTDTVSSTSLCASRRLSKFSTVETVQAKESKFERNTPSPSQTSERNVSAQSSKSPSEKAPIVSERDWKVSIVTAQEAQNCSVILVVYGLKANSGPILIGRSDDEEKKLFRTNSTDGFMVILENCVVDQKLSFDFSGRAFGRTDNFCQYCREQLCEDLVNGANRETETESLADNLSKFGLDQATIELNEIRTGLMHYRVRLELQAELGWTVDQALFEPHISLVGKYGDTGRRLTPLIEPTSIKPSETERCWLFETEIEAVYLGELSRCLLGPVDVNTVYTDEERSGPMCTRVLVWDPVNQFLYFFQAGTWLLGSRSGQIHEVHLNVAEIRPTRTCNTISEETEKNEALHALYEDAHALVAAIIEKAQTNLMTFEQWSE</sequence>
<dbReference type="InterPro" id="IPR036392">
    <property type="entry name" value="PLAT/LH2_dom_sf"/>
</dbReference>
<feature type="compositionally biased region" description="Polar residues" evidence="2">
    <location>
        <begin position="45"/>
        <end position="64"/>
    </location>
</feature>
<feature type="region of interest" description="Disordered" evidence="2">
    <location>
        <begin position="1130"/>
        <end position="1163"/>
    </location>
</feature>
<dbReference type="PROSITE" id="PS50095">
    <property type="entry name" value="PLAT"/>
    <property type="match status" value="1"/>
</dbReference>
<protein>
    <submittedName>
        <fullName evidence="7">Doublecortin domain-containing protein</fullName>
    </submittedName>
</protein>
<proteinExistence type="predicted"/>